<keyword evidence="2" id="KW-0067">ATP-binding</keyword>
<keyword evidence="3" id="KW-1185">Reference proteome</keyword>
<proteinExistence type="predicted"/>
<keyword evidence="2" id="KW-0347">Helicase</keyword>
<accession>X6NLZ3</accession>
<sequence>MQENGTNGKEKEKKKKSHSRSRSRSRSRSNSKSKSRSRSREEKRRRHKSGKDRDRDKDRDRKNRSRSRNDHYYRSRYYDHRSVSRSRTRSESKHKSKSPQETNDPNKKAQDKEKKKPDRIWNGFAWILVEPNKNEGQMSDPNALNENEIARKRCETVLAANHRALGQALAVAQLASNLNPLSLIHGNALVTNALLGRGMNATSTHPSGLGGLGMTGITNNMGGLGLNQPTPAQGLSASDNNTAFAMAYSAANSAIQQQLNKWIPGDNNTENIARESK</sequence>
<evidence type="ECO:0000313" key="3">
    <source>
        <dbReference type="Proteomes" id="UP000023152"/>
    </source>
</evidence>
<comment type="caution">
    <text evidence="2">The sequence shown here is derived from an EMBL/GenBank/DDBJ whole genome shotgun (WGS) entry which is preliminary data.</text>
</comment>
<feature type="compositionally biased region" description="Basic and acidic residues" evidence="1">
    <location>
        <begin position="104"/>
        <end position="116"/>
    </location>
</feature>
<dbReference type="Proteomes" id="UP000023152">
    <property type="component" value="Unassembled WGS sequence"/>
</dbReference>
<reference evidence="2 3" key="1">
    <citation type="journal article" date="2013" name="Curr. Biol.">
        <title>The Genome of the Foraminiferan Reticulomyxa filosa.</title>
        <authorList>
            <person name="Glockner G."/>
            <person name="Hulsmann N."/>
            <person name="Schleicher M."/>
            <person name="Noegel A.A."/>
            <person name="Eichinger L."/>
            <person name="Gallinger C."/>
            <person name="Pawlowski J."/>
            <person name="Sierra R."/>
            <person name="Euteneuer U."/>
            <person name="Pillet L."/>
            <person name="Moustafa A."/>
            <person name="Platzer M."/>
            <person name="Groth M."/>
            <person name="Szafranski K."/>
            <person name="Schliwa M."/>
        </authorList>
    </citation>
    <scope>NUCLEOTIDE SEQUENCE [LARGE SCALE GENOMIC DNA]</scope>
</reference>
<dbReference type="EMBL" id="ASPP01007341">
    <property type="protein sequence ID" value="ETO27305.1"/>
    <property type="molecule type" value="Genomic_DNA"/>
</dbReference>
<feature type="compositionally biased region" description="Basic residues" evidence="1">
    <location>
        <begin position="12"/>
        <end position="50"/>
    </location>
</feature>
<keyword evidence="2" id="KW-0378">Hydrolase</keyword>
<keyword evidence="2" id="KW-0547">Nucleotide-binding</keyword>
<organism evidence="2 3">
    <name type="scientific">Reticulomyxa filosa</name>
    <dbReference type="NCBI Taxonomy" id="46433"/>
    <lineage>
        <taxon>Eukaryota</taxon>
        <taxon>Sar</taxon>
        <taxon>Rhizaria</taxon>
        <taxon>Retaria</taxon>
        <taxon>Foraminifera</taxon>
        <taxon>Monothalamids</taxon>
        <taxon>Reticulomyxidae</taxon>
        <taxon>Reticulomyxa</taxon>
    </lineage>
</organism>
<evidence type="ECO:0000313" key="2">
    <source>
        <dbReference type="EMBL" id="ETO27305.1"/>
    </source>
</evidence>
<name>X6NLZ3_RETFI</name>
<feature type="compositionally biased region" description="Basic and acidic residues" evidence="1">
    <location>
        <begin position="51"/>
        <end position="93"/>
    </location>
</feature>
<feature type="region of interest" description="Disordered" evidence="1">
    <location>
        <begin position="1"/>
        <end position="116"/>
    </location>
</feature>
<protein>
    <submittedName>
        <fullName evidence="2">Putative ATP-dependent RNA helicase DDX23</fullName>
    </submittedName>
</protein>
<dbReference type="AlphaFoldDB" id="X6NLZ3"/>
<evidence type="ECO:0000256" key="1">
    <source>
        <dbReference type="SAM" id="MobiDB-lite"/>
    </source>
</evidence>
<dbReference type="GO" id="GO:0004386">
    <property type="term" value="F:helicase activity"/>
    <property type="evidence" value="ECO:0007669"/>
    <property type="project" value="UniProtKB-KW"/>
</dbReference>
<gene>
    <name evidence="2" type="ORF">RFI_09827</name>
</gene>